<gene>
    <name evidence="2" type="ORF">H8R25_08885</name>
</gene>
<protein>
    <submittedName>
        <fullName evidence="2">DUF3575 domain-containing protein</fullName>
    </submittedName>
</protein>
<dbReference type="EMBL" id="JACRUL010000017">
    <property type="protein sequence ID" value="MBC5844549.1"/>
    <property type="molecule type" value="Genomic_DNA"/>
</dbReference>
<evidence type="ECO:0000313" key="3">
    <source>
        <dbReference type="Proteomes" id="UP000641454"/>
    </source>
</evidence>
<evidence type="ECO:0000256" key="1">
    <source>
        <dbReference type="SAM" id="SignalP"/>
    </source>
</evidence>
<reference evidence="2 3" key="1">
    <citation type="submission" date="2020-08" db="EMBL/GenBank/DDBJ databases">
        <title>Description of novel Flavobacterium F-392 isolate.</title>
        <authorList>
            <person name="Saticioglu I.B."/>
            <person name="Duman M."/>
            <person name="Altun S."/>
        </authorList>
    </citation>
    <scope>NUCLEOTIDE SEQUENCE [LARGE SCALE GENOMIC DNA]</scope>
    <source>
        <strain evidence="2 3">F-392</strain>
    </source>
</reference>
<accession>A0A923N0T2</accession>
<dbReference type="AlphaFoldDB" id="A0A923N0T2"/>
<evidence type="ECO:0000313" key="2">
    <source>
        <dbReference type="EMBL" id="MBC5844549.1"/>
    </source>
</evidence>
<dbReference type="InterPro" id="IPR021958">
    <property type="entry name" value="DUF3575"/>
</dbReference>
<organism evidence="2 3">
    <name type="scientific">Flavobacterium muglaense</name>
    <dbReference type="NCBI Taxonomy" id="2764716"/>
    <lineage>
        <taxon>Bacteria</taxon>
        <taxon>Pseudomonadati</taxon>
        <taxon>Bacteroidota</taxon>
        <taxon>Flavobacteriia</taxon>
        <taxon>Flavobacteriales</taxon>
        <taxon>Flavobacteriaceae</taxon>
        <taxon>Flavobacterium</taxon>
    </lineage>
</organism>
<comment type="caution">
    <text evidence="2">The sequence shown here is derived from an EMBL/GenBank/DDBJ whole genome shotgun (WGS) entry which is preliminary data.</text>
</comment>
<sequence>MKKLLLLPLLLVAMHSQSQTYVKVNAFTTLLTIPNVAVETKIGEKSTLNFDVLASLWKSVNGKPREFYTFTSEYRYHFKSTDNGFYVGGNIGLSAYNFQKWNYINTDYYERGKGYFIGSTIGYKAKINDKFYLDCFLGGGWHQGFYRGYRISDGTRYEHAQHYNKSGEWFPYRGGVMVSYKLN</sequence>
<dbReference type="Pfam" id="PF12099">
    <property type="entry name" value="DUF3575"/>
    <property type="match status" value="1"/>
</dbReference>
<dbReference type="Proteomes" id="UP000641454">
    <property type="component" value="Unassembled WGS sequence"/>
</dbReference>
<name>A0A923N0T2_9FLAO</name>
<keyword evidence="1" id="KW-0732">Signal</keyword>
<keyword evidence="3" id="KW-1185">Reference proteome</keyword>
<proteinExistence type="predicted"/>
<dbReference type="RefSeq" id="WP_187018214.1">
    <property type="nucleotide sequence ID" value="NZ_JACRUK010000017.1"/>
</dbReference>
<feature type="signal peptide" evidence="1">
    <location>
        <begin position="1"/>
        <end position="18"/>
    </location>
</feature>
<feature type="chain" id="PRO_5038104711" evidence="1">
    <location>
        <begin position="19"/>
        <end position="183"/>
    </location>
</feature>